<evidence type="ECO:0000313" key="3">
    <source>
        <dbReference type="EMBL" id="KAK3758860.1"/>
    </source>
</evidence>
<evidence type="ECO:0000256" key="1">
    <source>
        <dbReference type="SAM" id="MobiDB-lite"/>
    </source>
</evidence>
<keyword evidence="2" id="KW-0472">Membrane</keyword>
<feature type="region of interest" description="Disordered" evidence="1">
    <location>
        <begin position="192"/>
        <end position="215"/>
    </location>
</feature>
<reference evidence="3" key="1">
    <citation type="journal article" date="2023" name="G3 (Bethesda)">
        <title>A reference genome for the long-term kleptoplast-retaining sea slug Elysia crispata morphotype clarki.</title>
        <authorList>
            <person name="Eastman K.E."/>
            <person name="Pendleton A.L."/>
            <person name="Shaikh M.A."/>
            <person name="Suttiyut T."/>
            <person name="Ogas R."/>
            <person name="Tomko P."/>
            <person name="Gavelis G."/>
            <person name="Widhalm J.R."/>
            <person name="Wisecaver J.H."/>
        </authorList>
    </citation>
    <scope>NUCLEOTIDE SEQUENCE</scope>
    <source>
        <strain evidence="3">ECLA1</strain>
    </source>
</reference>
<dbReference type="Proteomes" id="UP001283361">
    <property type="component" value="Unassembled WGS sequence"/>
</dbReference>
<keyword evidence="2" id="KW-1133">Transmembrane helix</keyword>
<feature type="transmembrane region" description="Helical" evidence="2">
    <location>
        <begin position="36"/>
        <end position="58"/>
    </location>
</feature>
<sequence>MEPHTLVELAIRTSHSKTTPPKPAQTSTLDMLWVRLVPMVLLASSLIYFVFLSSTGLLRESSPSPRQQLHIGRHGLIAYTVLNRGHAIRDRELGRAREALEYWWSIRQGDQNGAAGACPLAVSGPPELVRDEDESRQVFYQLQAISVMEALGFDNVTTCEGRYPRIIVDVRALREGKDNVYMTANYSSGISVGSQHSGGPKDKTQATLSKSNELPTKQSEEVIASKFCYIPIYRPFQNHSDEDQQVSIMSDLKFQSPKAILNPKFCPQLLQLYRNIESGKAPPLLTLFTWIPDPIQDQYRLSRHVMLLNLEMLRPFVRPVLVSDRRQIMAIAHSMGWPCLPIRQLSPDNLPVFKPIAEDLMAKFNSTFYGYARATSAFDTSLLETLMVVKQKLLNSGAGAQTTLGDNIATLKPASRTTSSYSGEVRVSAVPIIIFGSAMYKNNLQRVKTFQELGEQADKRGRNDWSDREASMVYFIHTKMDVSDLPPLKIEDKYLNPFLVTRSRMKGHVAVDASRTILCLLNNVMRRRPAWNRVDLPTKPRDEKYNPRLAVSYIRARKQRVSGKNVTVDIDMEGKILFTSA</sequence>
<name>A0AAE0YXS1_9GAST</name>
<dbReference type="EMBL" id="JAWDGP010005197">
    <property type="protein sequence ID" value="KAK3758860.1"/>
    <property type="molecule type" value="Genomic_DNA"/>
</dbReference>
<comment type="caution">
    <text evidence="3">The sequence shown here is derived from an EMBL/GenBank/DDBJ whole genome shotgun (WGS) entry which is preliminary data.</text>
</comment>
<accession>A0AAE0YXS1</accession>
<proteinExistence type="predicted"/>
<organism evidence="3 4">
    <name type="scientific">Elysia crispata</name>
    <name type="common">lettuce slug</name>
    <dbReference type="NCBI Taxonomy" id="231223"/>
    <lineage>
        <taxon>Eukaryota</taxon>
        <taxon>Metazoa</taxon>
        <taxon>Spiralia</taxon>
        <taxon>Lophotrochozoa</taxon>
        <taxon>Mollusca</taxon>
        <taxon>Gastropoda</taxon>
        <taxon>Heterobranchia</taxon>
        <taxon>Euthyneura</taxon>
        <taxon>Panpulmonata</taxon>
        <taxon>Sacoglossa</taxon>
        <taxon>Placobranchoidea</taxon>
        <taxon>Plakobranchidae</taxon>
        <taxon>Elysia</taxon>
    </lineage>
</organism>
<gene>
    <name evidence="3" type="ORF">RRG08_022204</name>
</gene>
<dbReference type="AlphaFoldDB" id="A0AAE0YXS1"/>
<keyword evidence="4" id="KW-1185">Reference proteome</keyword>
<evidence type="ECO:0000313" key="4">
    <source>
        <dbReference type="Proteomes" id="UP001283361"/>
    </source>
</evidence>
<keyword evidence="2" id="KW-0812">Transmembrane</keyword>
<evidence type="ECO:0000256" key="2">
    <source>
        <dbReference type="SAM" id="Phobius"/>
    </source>
</evidence>
<feature type="compositionally biased region" description="Polar residues" evidence="1">
    <location>
        <begin position="205"/>
        <end position="215"/>
    </location>
</feature>
<protein>
    <submittedName>
        <fullName evidence="3">Uncharacterized protein</fullName>
    </submittedName>
</protein>